<name>A0ACC1RWH0_9APHY</name>
<protein>
    <submittedName>
        <fullName evidence="1">Uncharacterized protein</fullName>
    </submittedName>
</protein>
<accession>A0ACC1RWH0</accession>
<gene>
    <name evidence="1" type="ORF">NM688_g8164</name>
</gene>
<evidence type="ECO:0000313" key="2">
    <source>
        <dbReference type="Proteomes" id="UP001148662"/>
    </source>
</evidence>
<dbReference type="Proteomes" id="UP001148662">
    <property type="component" value="Unassembled WGS sequence"/>
</dbReference>
<dbReference type="EMBL" id="JANHOG010002108">
    <property type="protein sequence ID" value="KAJ3527183.1"/>
    <property type="molecule type" value="Genomic_DNA"/>
</dbReference>
<reference evidence="1" key="1">
    <citation type="submission" date="2022-07" db="EMBL/GenBank/DDBJ databases">
        <title>Genome Sequence of Phlebia brevispora.</title>
        <authorList>
            <person name="Buettner E."/>
        </authorList>
    </citation>
    <scope>NUCLEOTIDE SEQUENCE</scope>
    <source>
        <strain evidence="1">MPL23</strain>
    </source>
</reference>
<proteinExistence type="predicted"/>
<organism evidence="1 2">
    <name type="scientific">Phlebia brevispora</name>
    <dbReference type="NCBI Taxonomy" id="194682"/>
    <lineage>
        <taxon>Eukaryota</taxon>
        <taxon>Fungi</taxon>
        <taxon>Dikarya</taxon>
        <taxon>Basidiomycota</taxon>
        <taxon>Agaricomycotina</taxon>
        <taxon>Agaricomycetes</taxon>
        <taxon>Polyporales</taxon>
        <taxon>Meruliaceae</taxon>
        <taxon>Phlebia</taxon>
    </lineage>
</organism>
<comment type="caution">
    <text evidence="1">The sequence shown here is derived from an EMBL/GenBank/DDBJ whole genome shotgun (WGS) entry which is preliminary data.</text>
</comment>
<evidence type="ECO:0000313" key="1">
    <source>
        <dbReference type="EMBL" id="KAJ3527183.1"/>
    </source>
</evidence>
<sequence length="162" mass="17401">MQSSSSRATTSTWSHSGQVVARRTDMLPNTPYYVVSRGTCIGIHGSWAGTWAVMRLAPGAACKAYINQRVVQQAFRDLYNCRLTRQLGIPGDPPSLLPPDNVPAVLPRTDIPMHLSGGVAVFRGTTTGAFADWLRCAPYSEAAVAFGQALSMGFVQTIAVTE</sequence>
<keyword evidence="2" id="KW-1185">Reference proteome</keyword>